<dbReference type="UniPathway" id="UPA00109">
    <property type="reaction ID" value="UER00186"/>
</dbReference>
<evidence type="ECO:0000256" key="1">
    <source>
        <dbReference type="ARBA" id="ARBA00001936"/>
    </source>
</evidence>
<protein>
    <recommendedName>
        <fullName evidence="4">phosphoglycerate mutase (2,3-diphosphoglycerate-independent)</fullName>
        <ecNumber evidence="4">5.4.2.12</ecNumber>
    </recommendedName>
</protein>
<dbReference type="Pfam" id="PF01676">
    <property type="entry name" value="Metalloenzyme"/>
    <property type="match status" value="1"/>
</dbReference>
<evidence type="ECO:0000256" key="9">
    <source>
        <dbReference type="SAM" id="MobiDB-lite"/>
    </source>
</evidence>
<keyword evidence="13" id="KW-1185">Reference proteome</keyword>
<evidence type="ECO:0000256" key="3">
    <source>
        <dbReference type="ARBA" id="ARBA00008819"/>
    </source>
</evidence>
<dbReference type="AlphaFoldDB" id="A0A1X6P0T5"/>
<keyword evidence="6" id="KW-0324">Glycolysis</keyword>
<dbReference type="Gene3D" id="3.40.1450.10">
    <property type="entry name" value="BPG-independent phosphoglycerate mutase, domain B"/>
    <property type="match status" value="1"/>
</dbReference>
<dbReference type="GO" id="GO:0006096">
    <property type="term" value="P:glycolytic process"/>
    <property type="evidence" value="ECO:0007669"/>
    <property type="project" value="UniProtKB-UniPathway"/>
</dbReference>
<keyword evidence="5" id="KW-0479">Metal-binding</keyword>
<dbReference type="SUPFAM" id="SSF53649">
    <property type="entry name" value="Alkaline phosphatase-like"/>
    <property type="match status" value="1"/>
</dbReference>
<comment type="pathway">
    <text evidence="2">Carbohydrate degradation; glycolysis; pyruvate from D-glyceraldehyde 3-phosphate: step 3/5.</text>
</comment>
<dbReference type="Proteomes" id="UP000218209">
    <property type="component" value="Unassembled WGS sequence"/>
</dbReference>
<dbReference type="Gene3D" id="3.40.720.10">
    <property type="entry name" value="Alkaline Phosphatase, subunit A"/>
    <property type="match status" value="1"/>
</dbReference>
<dbReference type="GO" id="GO:0030145">
    <property type="term" value="F:manganese ion binding"/>
    <property type="evidence" value="ECO:0007669"/>
    <property type="project" value="InterPro"/>
</dbReference>
<proteinExistence type="inferred from homology"/>
<evidence type="ECO:0000313" key="12">
    <source>
        <dbReference type="EMBL" id="OSX74437.1"/>
    </source>
</evidence>
<evidence type="ECO:0000259" key="10">
    <source>
        <dbReference type="Pfam" id="PF01676"/>
    </source>
</evidence>
<evidence type="ECO:0000256" key="5">
    <source>
        <dbReference type="ARBA" id="ARBA00022723"/>
    </source>
</evidence>
<comment type="similarity">
    <text evidence="3">Belongs to the BPG-independent phosphoglycerate mutase family.</text>
</comment>
<dbReference type="PANTHER" id="PTHR31637:SF0">
    <property type="entry name" value="2,3-BISPHOSPHOGLYCERATE-INDEPENDENT PHOSPHOGLYCERATE MUTASE"/>
    <property type="match status" value="1"/>
</dbReference>
<dbReference type="InterPro" id="IPR011258">
    <property type="entry name" value="BPG-indep_PGM_N"/>
</dbReference>
<sequence length="599" mass="64177">MAEARGSSSGSGSDSGSGSGSAWKLNPAAGFTKPSGPVALLILDGVGLGPKEEYNAFHTARTPFLDKLMAGTAPDGSRVLTGRLDASGKSVGLPDMGDMGNSEVGHNAIGAGRVFDQGAKLVNNAFADGSYAKGDVWKWLVEPCAGDDSGTLHLIGLYSDGNVHSHVNHVTQMIEGAIEKGVKRIRLHILADGRDVGEKSALDYIGPLEKRLDTLRKAGTDVEVASGGGRMVVTMDRYEADWAIVQRGWAAHVLGDTDKNATFPSASAAVQHFYNSDPKMTDQYLPPFVLVDGDGKAKGPIQDGDSVLFWNFRGDRAIEISVAFEAPEGEFPHFDRVRVPEVRYAGMMQYDGDRALPKRFLVAPPSIDRTVGEYTVKNGFKRFSISETQKYGHVTYFYNGNRSSKFDECKELYVCIPSYQEREDTRPWMKCAEVTDAAIEGLKTFSPDLIVLNYPNGDMCGHTGSTTAARMGMEAIDLCLSRLVPELLAAGAVIIISADHGNCEGMATLDKKTGKPVPGTQPEGWKPLTSHTMEQVPVLVFGEGVDKLEMNEEARWSADAPECKGAGIVNLGGTVLNLLGLEAPPDFLPSVVKPAASSA</sequence>
<dbReference type="Pfam" id="PF06415">
    <property type="entry name" value="iPGM_N"/>
    <property type="match status" value="1"/>
</dbReference>
<dbReference type="GO" id="GO:0005737">
    <property type="term" value="C:cytoplasm"/>
    <property type="evidence" value="ECO:0007669"/>
    <property type="project" value="InterPro"/>
</dbReference>
<name>A0A1X6P0T5_PORUM</name>
<reference evidence="12 13" key="1">
    <citation type="submission" date="2017-03" db="EMBL/GenBank/DDBJ databases">
        <title>WGS assembly of Porphyra umbilicalis.</title>
        <authorList>
            <person name="Brawley S.H."/>
            <person name="Blouin N.A."/>
            <person name="Ficko-Blean E."/>
            <person name="Wheeler G.L."/>
            <person name="Lohr M."/>
            <person name="Goodson H.V."/>
            <person name="Jenkins J.W."/>
            <person name="Blaby-Haas C.E."/>
            <person name="Helliwell K.E."/>
            <person name="Chan C."/>
            <person name="Marriage T."/>
            <person name="Bhattacharya D."/>
            <person name="Klein A.S."/>
            <person name="Badis Y."/>
            <person name="Brodie J."/>
            <person name="Cao Y."/>
            <person name="Collen J."/>
            <person name="Dittami S.M."/>
            <person name="Gachon C.M."/>
            <person name="Green B.R."/>
            <person name="Karpowicz S."/>
            <person name="Kim J.W."/>
            <person name="Kudahl U."/>
            <person name="Lin S."/>
            <person name="Michel G."/>
            <person name="Mittag M."/>
            <person name="Olson B.J."/>
            <person name="Pangilinan J."/>
            <person name="Peng Y."/>
            <person name="Qiu H."/>
            <person name="Shu S."/>
            <person name="Singer J.T."/>
            <person name="Smith A.G."/>
            <person name="Sprecher B.N."/>
            <person name="Wagner V."/>
            <person name="Wang W."/>
            <person name="Wang Z.-Y."/>
            <person name="Yan J."/>
            <person name="Yarish C."/>
            <person name="Zoeuner-Riek S."/>
            <person name="Zhuang Y."/>
            <person name="Zou Y."/>
            <person name="Lindquist E.A."/>
            <person name="Grimwood J."/>
            <person name="Barry K."/>
            <person name="Rokhsar D.S."/>
            <person name="Schmutz J."/>
            <person name="Stiller J.W."/>
            <person name="Grossman A.R."/>
            <person name="Prochnik S.E."/>
        </authorList>
    </citation>
    <scope>NUCLEOTIDE SEQUENCE [LARGE SCALE GENOMIC DNA]</scope>
    <source>
        <strain evidence="12">4086291</strain>
    </source>
</reference>
<evidence type="ECO:0000256" key="4">
    <source>
        <dbReference type="ARBA" id="ARBA00012026"/>
    </source>
</evidence>
<feature type="region of interest" description="Disordered" evidence="9">
    <location>
        <begin position="1"/>
        <end position="21"/>
    </location>
</feature>
<dbReference type="GO" id="GO:0006007">
    <property type="term" value="P:glucose catabolic process"/>
    <property type="evidence" value="ECO:0007669"/>
    <property type="project" value="InterPro"/>
</dbReference>
<evidence type="ECO:0000313" key="13">
    <source>
        <dbReference type="Proteomes" id="UP000218209"/>
    </source>
</evidence>
<dbReference type="InterPro" id="IPR036646">
    <property type="entry name" value="PGAM_B_sf"/>
</dbReference>
<dbReference type="OrthoDB" id="952271at2759"/>
<dbReference type="EC" id="5.4.2.12" evidence="4"/>
<evidence type="ECO:0000256" key="6">
    <source>
        <dbReference type="ARBA" id="ARBA00023152"/>
    </source>
</evidence>
<feature type="domain" description="Metalloenzyme" evidence="10">
    <location>
        <begin position="37"/>
        <end position="582"/>
    </location>
</feature>
<keyword evidence="8" id="KW-0413">Isomerase</keyword>
<evidence type="ECO:0000256" key="8">
    <source>
        <dbReference type="ARBA" id="ARBA00023235"/>
    </source>
</evidence>
<dbReference type="InterPro" id="IPR005995">
    <property type="entry name" value="Pgm_bpd_ind"/>
</dbReference>
<dbReference type="NCBIfam" id="TIGR01307">
    <property type="entry name" value="pgm_bpd_ind"/>
    <property type="match status" value="1"/>
</dbReference>
<dbReference type="FunFam" id="3.40.1450.10:FF:000002">
    <property type="entry name" value="2,3-bisphosphoglycerate-independent phosphoglycerate mutase"/>
    <property type="match status" value="1"/>
</dbReference>
<gene>
    <name evidence="12" type="ORF">BU14_0289s0016</name>
</gene>
<evidence type="ECO:0000256" key="7">
    <source>
        <dbReference type="ARBA" id="ARBA00023211"/>
    </source>
</evidence>
<dbReference type="GO" id="GO:0004619">
    <property type="term" value="F:phosphoglycerate mutase activity"/>
    <property type="evidence" value="ECO:0007669"/>
    <property type="project" value="UniProtKB-EC"/>
</dbReference>
<dbReference type="InterPro" id="IPR006124">
    <property type="entry name" value="Metalloenzyme"/>
</dbReference>
<evidence type="ECO:0000259" key="11">
    <source>
        <dbReference type="Pfam" id="PF06415"/>
    </source>
</evidence>
<organism evidence="12 13">
    <name type="scientific">Porphyra umbilicalis</name>
    <name type="common">Purple laver</name>
    <name type="synonym">Red alga</name>
    <dbReference type="NCBI Taxonomy" id="2786"/>
    <lineage>
        <taxon>Eukaryota</taxon>
        <taxon>Rhodophyta</taxon>
        <taxon>Bangiophyceae</taxon>
        <taxon>Bangiales</taxon>
        <taxon>Bangiaceae</taxon>
        <taxon>Porphyra</taxon>
    </lineage>
</organism>
<dbReference type="SUPFAM" id="SSF64158">
    <property type="entry name" value="2,3-Bisphosphoglycerate-independent phosphoglycerate mutase, substrate-binding domain"/>
    <property type="match status" value="1"/>
</dbReference>
<dbReference type="PANTHER" id="PTHR31637">
    <property type="entry name" value="2,3-BISPHOSPHOGLYCERATE-INDEPENDENT PHOSPHOGLYCERATE MUTASE"/>
    <property type="match status" value="1"/>
</dbReference>
<dbReference type="InterPro" id="IPR017850">
    <property type="entry name" value="Alkaline_phosphatase_core_sf"/>
</dbReference>
<accession>A0A1X6P0T5</accession>
<dbReference type="EMBL" id="KV918947">
    <property type="protein sequence ID" value="OSX74437.1"/>
    <property type="molecule type" value="Genomic_DNA"/>
</dbReference>
<dbReference type="CDD" id="cd16010">
    <property type="entry name" value="iPGM"/>
    <property type="match status" value="1"/>
</dbReference>
<feature type="region of interest" description="Disordered" evidence="9">
    <location>
        <begin position="509"/>
        <end position="528"/>
    </location>
</feature>
<keyword evidence="7" id="KW-0464">Manganese</keyword>
<feature type="domain" description="BPG-independent PGAM N-terminal" evidence="11">
    <location>
        <begin position="122"/>
        <end position="351"/>
    </location>
</feature>
<comment type="cofactor">
    <cofactor evidence="1">
        <name>Mn(2+)</name>
        <dbReference type="ChEBI" id="CHEBI:29035"/>
    </cofactor>
</comment>
<feature type="compositionally biased region" description="Low complexity" evidence="9">
    <location>
        <begin position="1"/>
        <end position="12"/>
    </location>
</feature>
<evidence type="ECO:0000256" key="2">
    <source>
        <dbReference type="ARBA" id="ARBA00004798"/>
    </source>
</evidence>